<evidence type="ECO:0000313" key="3">
    <source>
        <dbReference type="EMBL" id="NYE15241.1"/>
    </source>
</evidence>
<comment type="caution">
    <text evidence="3">The sequence shown here is derived from an EMBL/GenBank/DDBJ whole genome shotgun (WGS) entry which is preliminary data.</text>
</comment>
<evidence type="ECO:0000256" key="2">
    <source>
        <dbReference type="SAM" id="Phobius"/>
    </source>
</evidence>
<feature type="compositionally biased region" description="Acidic residues" evidence="1">
    <location>
        <begin position="450"/>
        <end position="460"/>
    </location>
</feature>
<feature type="compositionally biased region" description="Low complexity" evidence="1">
    <location>
        <begin position="425"/>
        <end position="434"/>
    </location>
</feature>
<feature type="compositionally biased region" description="Polar residues" evidence="1">
    <location>
        <begin position="501"/>
        <end position="511"/>
    </location>
</feature>
<keyword evidence="4" id="KW-1185">Reference proteome</keyword>
<accession>A0A7Y9GEX4</accession>
<feature type="transmembrane region" description="Helical" evidence="2">
    <location>
        <begin position="618"/>
        <end position="637"/>
    </location>
</feature>
<gene>
    <name evidence="3" type="ORF">BJ999_005537</name>
</gene>
<feature type="compositionally biased region" description="Basic and acidic residues" evidence="1">
    <location>
        <begin position="97"/>
        <end position="171"/>
    </location>
</feature>
<keyword evidence="2" id="KW-0472">Membrane</keyword>
<proteinExistence type="predicted"/>
<feature type="compositionally biased region" description="Low complexity" evidence="1">
    <location>
        <begin position="70"/>
        <end position="81"/>
    </location>
</feature>
<feature type="compositionally biased region" description="Low complexity" evidence="1">
    <location>
        <begin position="296"/>
        <end position="314"/>
    </location>
</feature>
<sequence>MGVDNPPGGPGKGPETPDKPTPPRTDDQPRADAPGTSGTPRIDSYKAAGQPVPGRPEAGTEQRGDREAQSNGSSTDSSSTGPAGEKPRTPGDPPSEAEPKTEKESETGKTEVDSRPDEDRDHDNGGTEAEKPGQAKTEDPRQDEGQRGTNDRESKTDQAEPGKAEGQDGSKDNGTTADAPASSEQPSTRPAEAPQFPPDSRRASLAAARESQLETAEERRAIFQDAQTTNGPGEGTAGESRDSGAPPQSENAGSDERGPEAQPPGTETPPGTIGDGDMSSGSDRSGNGEGSGGRDQPAPATPEAEAEPPAQETPRPQNQEHEPLVPQDSSDAGDDSGDPPAEPPADGSPPADDRTRDAKDGTLPGPEVGQPTEPAAETGREASSVGPETTDQGTEPPEPKADDGTTGNETDAPKPGDETTPPPEGTGENATPPEARGEQTDAHSRNAEGDGAESDPEDSDESKPEVRPNPIISDVYTDGQGQVRVEPRYGREQTDEPGSDPTRSVPETTEPTGLPTREDLDPVGARGGEAGRGELRRVEDDGASRDYQENDPEKPSRLRDMTRLMFTKADDLKDSADKLVEPGQKHLERVKPTGQSCVARTNPDHVKSVDAKVQVGDITLGIIGTTVMAIGAGRYSITMARKLIRR</sequence>
<organism evidence="3 4">
    <name type="scientific">Actinomadura citrea</name>
    <dbReference type="NCBI Taxonomy" id="46158"/>
    <lineage>
        <taxon>Bacteria</taxon>
        <taxon>Bacillati</taxon>
        <taxon>Actinomycetota</taxon>
        <taxon>Actinomycetes</taxon>
        <taxon>Streptosporangiales</taxon>
        <taxon>Thermomonosporaceae</taxon>
        <taxon>Actinomadura</taxon>
    </lineage>
</organism>
<protein>
    <submittedName>
        <fullName evidence="3">Uncharacterized protein</fullName>
    </submittedName>
</protein>
<evidence type="ECO:0000256" key="1">
    <source>
        <dbReference type="SAM" id="MobiDB-lite"/>
    </source>
</evidence>
<feature type="compositionally biased region" description="Basic and acidic residues" evidence="1">
    <location>
        <begin position="485"/>
        <end position="494"/>
    </location>
</feature>
<feature type="region of interest" description="Disordered" evidence="1">
    <location>
        <begin position="1"/>
        <end position="557"/>
    </location>
</feature>
<dbReference type="AlphaFoldDB" id="A0A7Y9GEX4"/>
<keyword evidence="2" id="KW-1133">Transmembrane helix</keyword>
<dbReference type="RefSeq" id="WP_179835970.1">
    <property type="nucleotide sequence ID" value="NZ_BMRD01000016.1"/>
</dbReference>
<feature type="compositionally biased region" description="Polar residues" evidence="1">
    <location>
        <begin position="172"/>
        <end position="188"/>
    </location>
</feature>
<feature type="compositionally biased region" description="Basic and acidic residues" evidence="1">
    <location>
        <begin position="351"/>
        <end position="360"/>
    </location>
</feature>
<feature type="compositionally biased region" description="Basic and acidic residues" evidence="1">
    <location>
        <begin position="435"/>
        <end position="448"/>
    </location>
</feature>
<reference evidence="3 4" key="1">
    <citation type="submission" date="2020-07" db="EMBL/GenBank/DDBJ databases">
        <title>Sequencing the genomes of 1000 actinobacteria strains.</title>
        <authorList>
            <person name="Klenk H.-P."/>
        </authorList>
    </citation>
    <scope>NUCLEOTIDE SEQUENCE [LARGE SCALE GENOMIC DNA]</scope>
    <source>
        <strain evidence="3 4">DSM 43461</strain>
    </source>
</reference>
<feature type="compositionally biased region" description="Basic and acidic residues" evidence="1">
    <location>
        <begin position="529"/>
        <end position="557"/>
    </location>
</feature>
<dbReference type="EMBL" id="JACCBT010000001">
    <property type="protein sequence ID" value="NYE15241.1"/>
    <property type="molecule type" value="Genomic_DNA"/>
</dbReference>
<feature type="compositionally biased region" description="Low complexity" evidence="1">
    <location>
        <begin position="263"/>
        <end position="285"/>
    </location>
</feature>
<evidence type="ECO:0000313" key="4">
    <source>
        <dbReference type="Proteomes" id="UP000591272"/>
    </source>
</evidence>
<dbReference type="Proteomes" id="UP000591272">
    <property type="component" value="Unassembled WGS sequence"/>
</dbReference>
<keyword evidence="2" id="KW-0812">Transmembrane</keyword>
<feature type="compositionally biased region" description="Basic and acidic residues" evidence="1">
    <location>
        <begin position="58"/>
        <end position="68"/>
    </location>
</feature>
<name>A0A7Y9GEX4_9ACTN</name>